<dbReference type="EMBL" id="FZNO01000049">
    <property type="protein sequence ID" value="SNR96535.1"/>
    <property type="molecule type" value="Genomic_DNA"/>
</dbReference>
<protein>
    <submittedName>
        <fullName evidence="1">Uncharacterized protein</fullName>
    </submittedName>
</protein>
<sequence length="35" mass="3907">MPGARLRELLATHFVPLQFPGVMLEELARLSAADR</sequence>
<reference evidence="1 2" key="1">
    <citation type="submission" date="2017-06" db="EMBL/GenBank/DDBJ databases">
        <authorList>
            <person name="Kim H.J."/>
            <person name="Triplett B.A."/>
        </authorList>
    </citation>
    <scope>NUCLEOTIDE SEQUENCE [LARGE SCALE GENOMIC DNA]</scope>
    <source>
        <strain evidence="1 2">DSM 44272</strain>
    </source>
</reference>
<keyword evidence="2" id="KW-1185">Reference proteome</keyword>
<dbReference type="Proteomes" id="UP000198403">
    <property type="component" value="Unassembled WGS sequence"/>
</dbReference>
<proteinExistence type="predicted"/>
<gene>
    <name evidence="1" type="ORF">SAMN06272737_1497</name>
</gene>
<dbReference type="AlphaFoldDB" id="A0A239ALI5"/>
<evidence type="ECO:0000313" key="2">
    <source>
        <dbReference type="Proteomes" id="UP000198403"/>
    </source>
</evidence>
<evidence type="ECO:0000313" key="1">
    <source>
        <dbReference type="EMBL" id="SNR96535.1"/>
    </source>
</evidence>
<organism evidence="1 2">
    <name type="scientific">Blastococcus mobilis</name>
    <dbReference type="NCBI Taxonomy" id="1938746"/>
    <lineage>
        <taxon>Bacteria</taxon>
        <taxon>Bacillati</taxon>
        <taxon>Actinomycetota</taxon>
        <taxon>Actinomycetes</taxon>
        <taxon>Geodermatophilales</taxon>
        <taxon>Geodermatophilaceae</taxon>
        <taxon>Blastococcus</taxon>
    </lineage>
</organism>
<accession>A0A239ALI5</accession>
<name>A0A239ALI5_9ACTN</name>